<protein>
    <submittedName>
        <fullName evidence="2">Methyltransferase FkbM domain-containing protein</fullName>
    </submittedName>
</protein>
<evidence type="ECO:0000313" key="2">
    <source>
        <dbReference type="WBParaSite" id="ES5_v2.g27227.t1"/>
    </source>
</evidence>
<dbReference type="WBParaSite" id="ES5_v2.g27227.t1">
    <property type="protein sequence ID" value="ES5_v2.g27227.t1"/>
    <property type="gene ID" value="ES5_v2.g27227"/>
</dbReference>
<dbReference type="Proteomes" id="UP000887579">
    <property type="component" value="Unplaced"/>
</dbReference>
<organism evidence="1 2">
    <name type="scientific">Panagrolaimus sp. ES5</name>
    <dbReference type="NCBI Taxonomy" id="591445"/>
    <lineage>
        <taxon>Eukaryota</taxon>
        <taxon>Metazoa</taxon>
        <taxon>Ecdysozoa</taxon>
        <taxon>Nematoda</taxon>
        <taxon>Chromadorea</taxon>
        <taxon>Rhabditida</taxon>
        <taxon>Tylenchina</taxon>
        <taxon>Panagrolaimomorpha</taxon>
        <taxon>Panagrolaimoidea</taxon>
        <taxon>Panagrolaimidae</taxon>
        <taxon>Panagrolaimus</taxon>
    </lineage>
</organism>
<evidence type="ECO:0000313" key="1">
    <source>
        <dbReference type="Proteomes" id="UP000887579"/>
    </source>
</evidence>
<name>A0AC34GC17_9BILA</name>
<reference evidence="2" key="1">
    <citation type="submission" date="2022-11" db="UniProtKB">
        <authorList>
            <consortium name="WormBaseParasite"/>
        </authorList>
    </citation>
    <scope>IDENTIFICATION</scope>
</reference>
<sequence>MGRFGEDKVFLPLKSDFNQSECKWITVGIGGDDQVEKLFKLKYPSCKIFGIEASRDQYANFSSYGTVIPYGVGVKSGSFNLTIRKNTSYKHEKVKVLALSDLLDKFVKTRFIQYMTIDIEGFEFGILEELLTGKELHKQGIVFCQIDAELHSDKTKIREIMHKYDS</sequence>
<accession>A0AC34GC17</accession>
<proteinExistence type="predicted"/>